<accession>A0ABQ0GKE6</accession>
<dbReference type="GeneID" id="98179201"/>
<proteinExistence type="predicted"/>
<evidence type="ECO:0000313" key="1">
    <source>
        <dbReference type="EMBL" id="GAB1318248.1"/>
    </source>
</evidence>
<keyword evidence="2" id="KW-1185">Reference proteome</keyword>
<sequence length="355" mass="40465">MQYLMGATSAAVDGNIAIDPFRNLMDNSTTPIEDQWFVQIGGAGVVERPGSPVDDEVMRAYEKMDLLCEQMEPWHLHDPKAPLHYVLNRVKGFTTDLAMRSAAPFLHRYLYRDNMPQSILSCFAANVLYANRTPANTAMVMRAVYNNAKELVDVEASRVTATPLERLARAQALFLYQVIRLLDGDVALRAQGERDMPLLRMWLADLCRVRENLGDMARLGDREMRKQPPAEWKRWIFAESLRRTVLMAHSFISLYDLMKDPEGNGDESTWGYAHRWTLSRHLWAADSSSEFVRMWKEKPHFVITNYSLDYFLGNGRGEDADEFAEIILSIYMGVDEKDEFVSVTAGRASAAPAIR</sequence>
<gene>
    <name evidence="1" type="ORF">MFIFM68171_08458</name>
</gene>
<comment type="caution">
    <text evidence="1">The sequence shown here is derived from an EMBL/GenBank/DDBJ whole genome shotgun (WGS) entry which is preliminary data.</text>
</comment>
<name>A0ABQ0GKE6_9PEZI</name>
<reference evidence="1 2" key="1">
    <citation type="submission" date="2024-09" db="EMBL/GenBank/DDBJ databases">
        <title>Itraconazole resistance in Madurella fahalii resulting from another homologue of gene encoding cytochrome P450 14-alpha sterol demethylase (CYP51).</title>
        <authorList>
            <person name="Yoshioka I."/>
            <person name="Fahal A.H."/>
            <person name="Kaneko S."/>
            <person name="Yaguchi T."/>
        </authorList>
    </citation>
    <scope>NUCLEOTIDE SEQUENCE [LARGE SCALE GENOMIC DNA]</scope>
    <source>
        <strain evidence="1 2">IFM 68171</strain>
    </source>
</reference>
<dbReference type="Proteomes" id="UP001628179">
    <property type="component" value="Unassembled WGS sequence"/>
</dbReference>
<dbReference type="RefSeq" id="XP_070919979.1">
    <property type="nucleotide sequence ID" value="XM_071063878.1"/>
</dbReference>
<evidence type="ECO:0000313" key="2">
    <source>
        <dbReference type="Proteomes" id="UP001628179"/>
    </source>
</evidence>
<protein>
    <submittedName>
        <fullName evidence="1">Transcription factor domain-containing protein</fullName>
    </submittedName>
</protein>
<organism evidence="1 2">
    <name type="scientific">Madurella fahalii</name>
    <dbReference type="NCBI Taxonomy" id="1157608"/>
    <lineage>
        <taxon>Eukaryota</taxon>
        <taxon>Fungi</taxon>
        <taxon>Dikarya</taxon>
        <taxon>Ascomycota</taxon>
        <taxon>Pezizomycotina</taxon>
        <taxon>Sordariomycetes</taxon>
        <taxon>Sordariomycetidae</taxon>
        <taxon>Sordariales</taxon>
        <taxon>Sordariales incertae sedis</taxon>
        <taxon>Madurella</taxon>
    </lineage>
</organism>
<dbReference type="EMBL" id="BAAFSV010000004">
    <property type="protein sequence ID" value="GAB1318248.1"/>
    <property type="molecule type" value="Genomic_DNA"/>
</dbReference>